<comment type="caution">
    <text evidence="1">The sequence shown here is derived from an EMBL/GenBank/DDBJ whole genome shotgun (WGS) entry which is preliminary data.</text>
</comment>
<evidence type="ECO:0000313" key="2">
    <source>
        <dbReference type="Proteomes" id="UP001367508"/>
    </source>
</evidence>
<proteinExistence type="predicted"/>
<organism evidence="1 2">
    <name type="scientific">Canavalia gladiata</name>
    <name type="common">Sword bean</name>
    <name type="synonym">Dolichos gladiatus</name>
    <dbReference type="NCBI Taxonomy" id="3824"/>
    <lineage>
        <taxon>Eukaryota</taxon>
        <taxon>Viridiplantae</taxon>
        <taxon>Streptophyta</taxon>
        <taxon>Embryophyta</taxon>
        <taxon>Tracheophyta</taxon>
        <taxon>Spermatophyta</taxon>
        <taxon>Magnoliopsida</taxon>
        <taxon>eudicotyledons</taxon>
        <taxon>Gunneridae</taxon>
        <taxon>Pentapetalae</taxon>
        <taxon>rosids</taxon>
        <taxon>fabids</taxon>
        <taxon>Fabales</taxon>
        <taxon>Fabaceae</taxon>
        <taxon>Papilionoideae</taxon>
        <taxon>50 kb inversion clade</taxon>
        <taxon>NPAAA clade</taxon>
        <taxon>indigoferoid/millettioid clade</taxon>
        <taxon>Phaseoleae</taxon>
        <taxon>Canavalia</taxon>
    </lineage>
</organism>
<dbReference type="AlphaFoldDB" id="A0AAN9KRA1"/>
<protein>
    <submittedName>
        <fullName evidence="1">Uncharacterized protein</fullName>
    </submittedName>
</protein>
<evidence type="ECO:0000313" key="1">
    <source>
        <dbReference type="EMBL" id="KAK7320947.1"/>
    </source>
</evidence>
<dbReference type="EMBL" id="JAYMYQ010000007">
    <property type="protein sequence ID" value="KAK7320947.1"/>
    <property type="molecule type" value="Genomic_DNA"/>
</dbReference>
<keyword evidence="2" id="KW-1185">Reference proteome</keyword>
<accession>A0AAN9KRA1</accession>
<dbReference type="Proteomes" id="UP001367508">
    <property type="component" value="Unassembled WGS sequence"/>
</dbReference>
<name>A0AAN9KRA1_CANGL</name>
<gene>
    <name evidence="1" type="ORF">VNO77_30932</name>
</gene>
<sequence length="254" mass="28437">MTPLVIATIDYTRDKSGSLMLHVHRVTDEGQNQSHLALEVSLFENQTLGDPSYINSKDRRSLLVRLAGSIGLPSRRHTSRKNFKMIDSMVTVSERGLFCMPNAAFVIPARGPLYLRETIPWSLAFSKLDTASVGDRSKSNSKPDFEMCDVALPWRNAFPLIIVNVAESPCEILCPVNTYGPNSLQKVNLKHRISGEAELGNLIELCANVLSIYFTIFDMQEATRNLGHHYRAYKALGSTSMVLNPMVRPYLVHQ</sequence>
<reference evidence="1 2" key="1">
    <citation type="submission" date="2024-01" db="EMBL/GenBank/DDBJ databases">
        <title>The genomes of 5 underutilized Papilionoideae crops provide insights into root nodulation and disease resistanc.</title>
        <authorList>
            <person name="Jiang F."/>
        </authorList>
    </citation>
    <scope>NUCLEOTIDE SEQUENCE [LARGE SCALE GENOMIC DNA]</scope>
    <source>
        <strain evidence="1">LVBAO_FW01</strain>
        <tissue evidence="1">Leaves</tissue>
    </source>
</reference>